<keyword evidence="6" id="KW-0949">S-adenosyl-L-methionine</keyword>
<comment type="pathway">
    <text evidence="12">Porphyrin-containing compound metabolism; siroheme biosynthesis; precorrin-2 from uroporphyrinogen III: step 1/1.</text>
</comment>
<dbReference type="FunFam" id="3.30.950.10:FF:000001">
    <property type="entry name" value="Siroheme synthase"/>
    <property type="match status" value="1"/>
</dbReference>
<evidence type="ECO:0000256" key="5">
    <source>
        <dbReference type="ARBA" id="ARBA00022679"/>
    </source>
</evidence>
<dbReference type="GO" id="GO:0009236">
    <property type="term" value="P:cobalamin biosynthetic process"/>
    <property type="evidence" value="ECO:0007669"/>
    <property type="project" value="UniProtKB-KW"/>
</dbReference>
<feature type="domain" description="Tetrapyrrole methylase" evidence="17">
    <location>
        <begin position="224"/>
        <end position="434"/>
    </location>
</feature>
<evidence type="ECO:0000256" key="15">
    <source>
        <dbReference type="PIRSR" id="PIRSR036426-1"/>
    </source>
</evidence>
<feature type="domain" description="Siroheme synthase central" evidence="19">
    <location>
        <begin position="127"/>
        <end position="152"/>
    </location>
</feature>
<dbReference type="InterPro" id="IPR050161">
    <property type="entry name" value="Siro_Cobalamin_biosynth"/>
</dbReference>
<dbReference type="InterPro" id="IPR028281">
    <property type="entry name" value="Sirohaem_synthase_central"/>
</dbReference>
<dbReference type="EC" id="1.3.1.76" evidence="20"/>
<evidence type="ECO:0000259" key="18">
    <source>
        <dbReference type="Pfam" id="PF10414"/>
    </source>
</evidence>
<sequence length="465" mass="50288">MVNDDFFLPIAIRLDDAAVLVVGGGEIATHKFRLLISRAARITVLAPTVTEAIAEHADGSRVIWIRSEATDAMLTAHVSDKRIIFAATDDALTNRRVTAAARARNIPVCAVDDPAPSTFITPAIIDRRPVQIAITTGGAAPVLARRLRLAIETLLPAGLGHLAQFMRRQRSDMRVRMPDVATRRRVWEAFLDGPGQEAALAGLDNEALEALHAATETSERAGEVWLVGAGPGDPDMLTLGALRLMQNADSILYDHLIPETILDRVRRDAERVFVGKKRGHHALPQNEINAEMIRRARAGERVLRLKGGDPFIFGRGGEEMEAAMAAGLTVRVLPGITAASGCGAIARIPLTHRDHARSCIFLTGHARADGLLDLAWPALVRRDQTLVIYMGLAPLPELCARLIEHGLPPDWPAAIIEHGTRPDQKVHVGTLANLAHLAATRNITSPALTIIGKVVLHRGANQHTD</sequence>
<dbReference type="PROSITE" id="PS00840">
    <property type="entry name" value="SUMT_2"/>
    <property type="match status" value="1"/>
</dbReference>
<dbReference type="Pfam" id="PF00590">
    <property type="entry name" value="TP_methylase"/>
    <property type="match status" value="1"/>
</dbReference>
<protein>
    <submittedName>
        <fullName evidence="20">Siroheme synthase CysG</fullName>
        <ecNumber evidence="20">1.3.1.76</ecNumber>
        <ecNumber evidence="20">2.1.1.107</ecNumber>
        <ecNumber evidence="20">4.99.1.4</ecNumber>
    </submittedName>
</protein>
<dbReference type="GO" id="GO:0051266">
    <property type="term" value="F:sirohydrochlorin ferrochelatase activity"/>
    <property type="evidence" value="ECO:0007669"/>
    <property type="project" value="UniProtKB-EC"/>
</dbReference>
<accession>A0AA35V9M6</accession>
<dbReference type="InterPro" id="IPR014776">
    <property type="entry name" value="4pyrrole_Mease_sub2"/>
</dbReference>
<dbReference type="Pfam" id="PF14824">
    <property type="entry name" value="Sirohm_synth_M"/>
    <property type="match status" value="1"/>
</dbReference>
<comment type="catalytic activity">
    <reaction evidence="13">
        <text>precorrin-2 + NAD(+) = sirohydrochlorin + NADH + 2 H(+)</text>
        <dbReference type="Rhea" id="RHEA:15613"/>
        <dbReference type="ChEBI" id="CHEBI:15378"/>
        <dbReference type="ChEBI" id="CHEBI:57540"/>
        <dbReference type="ChEBI" id="CHEBI:57945"/>
        <dbReference type="ChEBI" id="CHEBI:58351"/>
        <dbReference type="ChEBI" id="CHEBI:58827"/>
        <dbReference type="EC" id="1.3.1.76"/>
    </reaction>
</comment>
<evidence type="ECO:0000256" key="13">
    <source>
        <dbReference type="ARBA" id="ARBA00047561"/>
    </source>
</evidence>
<dbReference type="SUPFAM" id="SSF51735">
    <property type="entry name" value="NAD(P)-binding Rossmann-fold domains"/>
    <property type="match status" value="1"/>
</dbReference>
<evidence type="ECO:0000256" key="16">
    <source>
        <dbReference type="RuleBase" id="RU003960"/>
    </source>
</evidence>
<dbReference type="PANTHER" id="PTHR45790:SF3">
    <property type="entry name" value="S-ADENOSYL-L-METHIONINE-DEPENDENT UROPORPHYRINOGEN III METHYLTRANSFERASE, CHLOROPLASTIC"/>
    <property type="match status" value="1"/>
</dbReference>
<dbReference type="NCBIfam" id="NF004790">
    <property type="entry name" value="PRK06136.1"/>
    <property type="match status" value="1"/>
</dbReference>
<comment type="caution">
    <text evidence="20">The sequence shown here is derived from an EMBL/GenBank/DDBJ whole genome shotgun (WGS) entry which is preliminary data.</text>
</comment>
<dbReference type="SUPFAM" id="SSF75615">
    <property type="entry name" value="Siroheme synthase middle domains-like"/>
    <property type="match status" value="1"/>
</dbReference>
<evidence type="ECO:0000256" key="3">
    <source>
        <dbReference type="ARBA" id="ARBA00022573"/>
    </source>
</evidence>
<evidence type="ECO:0000256" key="11">
    <source>
        <dbReference type="ARBA" id="ARBA00023268"/>
    </source>
</evidence>
<gene>
    <name evidence="20" type="primary">cysG</name>
    <name evidence="20" type="ORF">LMG32879_002920</name>
</gene>
<evidence type="ECO:0000256" key="12">
    <source>
        <dbReference type="ARBA" id="ARBA00025705"/>
    </source>
</evidence>
<dbReference type="InterPro" id="IPR003043">
    <property type="entry name" value="Uropor_MeTrfase_CS"/>
</dbReference>
<evidence type="ECO:0000313" key="20">
    <source>
        <dbReference type="EMBL" id="CAI9122063.1"/>
    </source>
</evidence>
<dbReference type="GO" id="GO:0032259">
    <property type="term" value="P:methylation"/>
    <property type="evidence" value="ECO:0007669"/>
    <property type="project" value="UniProtKB-KW"/>
</dbReference>
<dbReference type="Gene3D" id="1.10.8.210">
    <property type="entry name" value="Sirohaem synthase, dimerisation domain"/>
    <property type="match status" value="1"/>
</dbReference>
<dbReference type="InterPro" id="IPR035996">
    <property type="entry name" value="4pyrrol_Methylase_sf"/>
</dbReference>
<dbReference type="RefSeq" id="WP_289842258.1">
    <property type="nucleotide sequence ID" value="NZ_CATKSH010000032.1"/>
</dbReference>
<dbReference type="InterPro" id="IPR006366">
    <property type="entry name" value="CobA/CysG_C"/>
</dbReference>
<keyword evidence="4 16" id="KW-0489">Methyltransferase</keyword>
<dbReference type="NCBIfam" id="TIGR01469">
    <property type="entry name" value="cobA_cysG_Cterm"/>
    <property type="match status" value="1"/>
</dbReference>
<dbReference type="Gene3D" id="3.30.160.110">
    <property type="entry name" value="Siroheme synthase, domain 2"/>
    <property type="match status" value="1"/>
</dbReference>
<dbReference type="InterPro" id="IPR000878">
    <property type="entry name" value="4pyrrol_Mease"/>
</dbReference>
<dbReference type="SUPFAM" id="SSF53790">
    <property type="entry name" value="Tetrapyrrole methylase"/>
    <property type="match status" value="1"/>
</dbReference>
<dbReference type="GO" id="GO:0051287">
    <property type="term" value="F:NAD binding"/>
    <property type="evidence" value="ECO:0007669"/>
    <property type="project" value="InterPro"/>
</dbReference>
<dbReference type="CDD" id="cd11642">
    <property type="entry name" value="SUMT"/>
    <property type="match status" value="1"/>
</dbReference>
<dbReference type="InterPro" id="IPR037115">
    <property type="entry name" value="Sirohaem_synt_dimer_dom_sf"/>
</dbReference>
<feature type="active site" description="Proton donor" evidence="15">
    <location>
        <position position="276"/>
    </location>
</feature>
<dbReference type="PROSITE" id="PS00839">
    <property type="entry name" value="SUMT_1"/>
    <property type="match status" value="1"/>
</dbReference>
<dbReference type="PANTHER" id="PTHR45790">
    <property type="entry name" value="SIROHEME SYNTHASE-RELATED"/>
    <property type="match status" value="1"/>
</dbReference>
<comment type="pathway">
    <text evidence="14">Cofactor biosynthesis; adenosylcobalamin biosynthesis; precorrin-2 from uroporphyrinogen III: step 1/1.</text>
</comment>
<dbReference type="GO" id="GO:0043115">
    <property type="term" value="F:precorrin-2 dehydrogenase activity"/>
    <property type="evidence" value="ECO:0007669"/>
    <property type="project" value="UniProtKB-EC"/>
</dbReference>
<keyword evidence="8" id="KW-0520">NAD</keyword>
<dbReference type="EC" id="4.99.1.4" evidence="20"/>
<evidence type="ECO:0000313" key="21">
    <source>
        <dbReference type="Proteomes" id="UP001176960"/>
    </source>
</evidence>
<evidence type="ECO:0000256" key="14">
    <source>
        <dbReference type="ARBA" id="ARBA00060548"/>
    </source>
</evidence>
<dbReference type="Pfam" id="PF13241">
    <property type="entry name" value="NAD_binding_7"/>
    <property type="match status" value="1"/>
</dbReference>
<evidence type="ECO:0000256" key="9">
    <source>
        <dbReference type="ARBA" id="ARBA00023239"/>
    </source>
</evidence>
<dbReference type="Gene3D" id="3.30.950.10">
    <property type="entry name" value="Methyltransferase, Cobalt-precorrin-4 Transmethylase, Domain 2"/>
    <property type="match status" value="1"/>
</dbReference>
<evidence type="ECO:0000256" key="10">
    <source>
        <dbReference type="ARBA" id="ARBA00023244"/>
    </source>
</evidence>
<dbReference type="InterPro" id="IPR036291">
    <property type="entry name" value="NAD(P)-bd_dom_sf"/>
</dbReference>
<evidence type="ECO:0000256" key="4">
    <source>
        <dbReference type="ARBA" id="ARBA00022603"/>
    </source>
</evidence>
<proteinExistence type="inferred from homology"/>
<organism evidence="20 21">
    <name type="scientific">Brytella acorum</name>
    <dbReference type="NCBI Taxonomy" id="2959299"/>
    <lineage>
        <taxon>Bacteria</taxon>
        <taxon>Pseudomonadati</taxon>
        <taxon>Pseudomonadota</taxon>
        <taxon>Alphaproteobacteria</taxon>
        <taxon>Acetobacterales</taxon>
        <taxon>Acetobacteraceae</taxon>
        <taxon>Brytella</taxon>
    </lineage>
</organism>
<keyword evidence="11" id="KW-0511">Multifunctional enzyme</keyword>
<dbReference type="Proteomes" id="UP001176960">
    <property type="component" value="Unassembled WGS sequence"/>
</dbReference>
<dbReference type="GO" id="GO:0004851">
    <property type="term" value="F:uroporphyrin-III C-methyltransferase activity"/>
    <property type="evidence" value="ECO:0007669"/>
    <property type="project" value="UniProtKB-EC"/>
</dbReference>
<dbReference type="InterPro" id="IPR006367">
    <property type="entry name" value="Sirohaem_synthase_N"/>
</dbReference>
<dbReference type="EMBL" id="CATKSH010000032">
    <property type="protein sequence ID" value="CAI9122063.1"/>
    <property type="molecule type" value="Genomic_DNA"/>
</dbReference>
<keyword evidence="9 20" id="KW-0456">Lyase</keyword>
<evidence type="ECO:0000259" key="17">
    <source>
        <dbReference type="Pfam" id="PF00590"/>
    </source>
</evidence>
<reference evidence="20" key="1">
    <citation type="submission" date="2023-03" db="EMBL/GenBank/DDBJ databases">
        <authorList>
            <person name="Cleenwerck I."/>
        </authorList>
    </citation>
    <scope>NUCLEOTIDE SEQUENCE</scope>
    <source>
        <strain evidence="20">LMG 32879</strain>
    </source>
</reference>
<dbReference type="EC" id="2.1.1.107" evidence="20"/>
<dbReference type="InterPro" id="IPR014777">
    <property type="entry name" value="4pyrrole_Mease_sub1"/>
</dbReference>
<evidence type="ECO:0000256" key="1">
    <source>
        <dbReference type="ARBA" id="ARBA00005010"/>
    </source>
</evidence>
<evidence type="ECO:0000256" key="6">
    <source>
        <dbReference type="ARBA" id="ARBA00022691"/>
    </source>
</evidence>
<dbReference type="AlphaFoldDB" id="A0AA35V9M6"/>
<dbReference type="Gene3D" id="3.40.50.720">
    <property type="entry name" value="NAD(P)-binding Rossmann-like Domain"/>
    <property type="match status" value="1"/>
</dbReference>
<dbReference type="InterPro" id="IPR012409">
    <property type="entry name" value="Sirohaem_synth"/>
</dbReference>
<dbReference type="NCBIfam" id="TIGR01470">
    <property type="entry name" value="cysG_Nterm"/>
    <property type="match status" value="1"/>
</dbReference>
<keyword evidence="3" id="KW-0169">Cobalamin biosynthesis</keyword>
<evidence type="ECO:0000256" key="8">
    <source>
        <dbReference type="ARBA" id="ARBA00023027"/>
    </source>
</evidence>
<dbReference type="PIRSF" id="PIRSF036426">
    <property type="entry name" value="Sirohaem_synth"/>
    <property type="match status" value="1"/>
</dbReference>
<comment type="pathway">
    <text evidence="1">Porphyrin-containing compound metabolism; siroheme biosynthesis; sirohydrochlorin from precorrin-2: step 1/1.</text>
</comment>
<keyword evidence="21" id="KW-1185">Reference proteome</keyword>
<dbReference type="InterPro" id="IPR019478">
    <property type="entry name" value="Sirohaem_synthase_dimer_dom"/>
</dbReference>
<keyword evidence="7 20" id="KW-0560">Oxidoreductase</keyword>
<name>A0AA35V9M6_9PROT</name>
<dbReference type="FunFam" id="3.40.1010.10:FF:000001">
    <property type="entry name" value="Siroheme synthase"/>
    <property type="match status" value="1"/>
</dbReference>
<keyword evidence="5 16" id="KW-0808">Transferase</keyword>
<comment type="similarity">
    <text evidence="2 16">Belongs to the precorrin methyltransferase family.</text>
</comment>
<dbReference type="NCBIfam" id="NF007922">
    <property type="entry name" value="PRK10637.1"/>
    <property type="match status" value="1"/>
</dbReference>
<dbReference type="Gene3D" id="3.40.1010.10">
    <property type="entry name" value="Cobalt-precorrin-4 Transmethylase, Domain 1"/>
    <property type="match status" value="1"/>
</dbReference>
<dbReference type="GO" id="GO:0019354">
    <property type="term" value="P:siroheme biosynthetic process"/>
    <property type="evidence" value="ECO:0007669"/>
    <property type="project" value="InterPro"/>
</dbReference>
<evidence type="ECO:0000256" key="7">
    <source>
        <dbReference type="ARBA" id="ARBA00023002"/>
    </source>
</evidence>
<feature type="active site" description="Proton acceptor" evidence="15">
    <location>
        <position position="254"/>
    </location>
</feature>
<keyword evidence="10" id="KW-0627">Porphyrin biosynthesis</keyword>
<evidence type="ECO:0000259" key="19">
    <source>
        <dbReference type="Pfam" id="PF14824"/>
    </source>
</evidence>
<evidence type="ECO:0000256" key="2">
    <source>
        <dbReference type="ARBA" id="ARBA00005879"/>
    </source>
</evidence>
<feature type="domain" description="Sirohaem synthase dimerisation" evidence="18">
    <location>
        <begin position="159"/>
        <end position="212"/>
    </location>
</feature>
<dbReference type="Pfam" id="PF10414">
    <property type="entry name" value="CysG_dimeriser"/>
    <property type="match status" value="1"/>
</dbReference>